<dbReference type="Proteomes" id="UP000000226">
    <property type="component" value="Chromosome 1"/>
</dbReference>
<feature type="compositionally biased region" description="Basic residues" evidence="7">
    <location>
        <begin position="934"/>
        <end position="943"/>
    </location>
</feature>
<dbReference type="PROSITE" id="PS51194">
    <property type="entry name" value="HELICASE_CTER"/>
    <property type="match status" value="1"/>
</dbReference>
<dbReference type="InterPro" id="IPR049730">
    <property type="entry name" value="SNF2/RAD54-like_C"/>
</dbReference>
<evidence type="ECO:0000256" key="4">
    <source>
        <dbReference type="ARBA" id="ARBA00022801"/>
    </source>
</evidence>
<dbReference type="SUPFAM" id="SSF52540">
    <property type="entry name" value="P-loop containing nucleoside triphosphate hydrolases"/>
    <property type="match status" value="2"/>
</dbReference>
<dbReference type="Pfam" id="PF06465">
    <property type="entry name" value="DUF1087"/>
    <property type="match status" value="1"/>
</dbReference>
<dbReference type="OrthoDB" id="5857104at2759"/>
<evidence type="ECO:0000256" key="6">
    <source>
        <dbReference type="ARBA" id="ARBA00023242"/>
    </source>
</evidence>
<evidence type="ECO:0000256" key="2">
    <source>
        <dbReference type="ARBA" id="ARBA00022737"/>
    </source>
</evidence>
<dbReference type="OMA" id="PTDHNEA"/>
<dbReference type="SUPFAM" id="SSF54160">
    <property type="entry name" value="Chromo domain-like"/>
    <property type="match status" value="2"/>
</dbReference>
<sequence length="1325" mass="151891">MSTSSKCRPRYSFYELDEEDQVISPRKHGKSTEKDVEIDGNDTNVEGLRGRSSQRKKKYTIDDSDDDDSVILPRKRGRPKQKNKKIDTSDTASPMNGIDKILDCEMRSVVAAGESDATKLESKQTLVKQYLVKWKGLSYLHCTWVPEEEFLKTYKTQPGLKIKVNSFHRRMAAAKNPNEDFVPIRSEWTMVDRIIACSGSDDKKEYLVKWKELPYDECYWELEADISAFQTEIERFNTFQSRSRKVSSSKKSSIQFGSESNNLQKEFLQYESSPQFLSGGSLHPYQLEGLNFLRFSWSKQTHVILADEMGLGKTIQSIAFLASLFEENVSPHLVVAPLSTLRNWEREFATWAPHMNVVMYFGSANARAIIREYEFYFPKNQNVKKKNKSKKSVYDSKQGRIKFDVLLTSYEMINSDSSSLKPIKWESMIVDEGHRLKNKNSRLFSALKQYSTKHRVLLTGTPLQNNLDELFMLMHFLDAGKFGSLEEFQEEFKDINREEQILRLHKMLAPHLLRRMKKDVLTELPPKKELILRVELSSLQKEYYKAILTRNYEILTRQGGAQISLINVVMELRKLCCHPFMLQGVQPVLNDDNQAHEQLLESSGKLQLLDKLMVKLKVQGHRVLIYSQFQRMLDLLEDYCSYRQWQYERIDGKVGGAERQVKIDLFNAEDSSRFCFLLSTRAGGLGINLTTADTVILYDSDWNPHADLQAMARAHRLGQTRKVMVYRLITRGTIEEKMIQMTKKKMVLEHLVVGKLQSENIKQEELDDIVRYGSEELFADENDEAGKSRQIHYDADAIDRLLNRDEVGNEEAPALDGEDEDGFLKAFKVANFEYIEEAEVAEEVAENVATENQSSAASLKKANHWEELLKERYEQQRAEELNALGKGKRTCTKWQGEGSTRWGDLSSDGEDVKDDNYEVDLSEDDSISFDTTTRPHKTKPHKTKDRESPEPLPVMEGKGRSLKVLGFSRNQRADFVQILMRFGVGDFDWSDFTARMKQKSFEEIHMYGQLFLSHIAEEITDSPTFTDGVPKEGLQIPDVLVRIAALLLLREKVKFISENPETPLFSDDILSRYPGLKATKIWKEEHDVVLLHAMLKHGYERWHDIAEDKDLNLQKVICQELNIPVLQSDVTNVQSSCPPSGENVRSDIAADGANMTNVESSFTKSKKSVSRGSSHRRKQVQAFRKSVVGHDYKQIQKAQTEFIKKRFRLLEKGLNAECQKEYYGTRVDVTENIASETDESVADHLPQVKGIDTEDIYTSACDFEQDRLQLVSLYNEMCSTVEESAMGLVETATDQAQQQAIQNLGLLQSISADINTILNGKDIAD</sequence>
<protein>
    <recommendedName>
        <fullName evidence="13">CHD3-type chromatin-remodeling factor PICKLE</fullName>
    </recommendedName>
</protein>
<dbReference type="InterPro" id="IPR027417">
    <property type="entry name" value="P-loop_NTPase"/>
</dbReference>
<evidence type="ECO:0000256" key="7">
    <source>
        <dbReference type="SAM" id="MobiDB-lite"/>
    </source>
</evidence>
<dbReference type="Gene3D" id="3.40.50.300">
    <property type="entry name" value="P-loop containing nucleotide triphosphate hydrolases"/>
    <property type="match status" value="1"/>
</dbReference>
<dbReference type="SMART" id="SM00298">
    <property type="entry name" value="CHROMO"/>
    <property type="match status" value="2"/>
</dbReference>
<evidence type="ECO:0000259" key="9">
    <source>
        <dbReference type="PROSITE" id="PS51192"/>
    </source>
</evidence>
<keyword evidence="6" id="KW-0539">Nucleus</keyword>
<evidence type="ECO:0000259" key="8">
    <source>
        <dbReference type="PROSITE" id="PS50013"/>
    </source>
</evidence>
<accession>V7CUU2</accession>
<evidence type="ECO:0000256" key="1">
    <source>
        <dbReference type="ARBA" id="ARBA00004123"/>
    </source>
</evidence>
<keyword evidence="5" id="KW-0067">ATP-binding</keyword>
<dbReference type="InterPro" id="IPR000330">
    <property type="entry name" value="SNF2_N"/>
</dbReference>
<feature type="domain" description="Helicase ATP-binding" evidence="9">
    <location>
        <begin position="294"/>
        <end position="480"/>
    </location>
</feature>
<dbReference type="Pfam" id="PF00271">
    <property type="entry name" value="Helicase_C"/>
    <property type="match status" value="1"/>
</dbReference>
<name>V7CUU2_PHAVU</name>
<dbReference type="SMR" id="V7CUU2"/>
<dbReference type="GO" id="GO:0005524">
    <property type="term" value="F:ATP binding"/>
    <property type="evidence" value="ECO:0007669"/>
    <property type="project" value="UniProtKB-KW"/>
</dbReference>
<dbReference type="Pfam" id="PF00385">
    <property type="entry name" value="Chromo"/>
    <property type="match status" value="2"/>
</dbReference>
<evidence type="ECO:0000256" key="5">
    <source>
        <dbReference type="ARBA" id="ARBA00022840"/>
    </source>
</evidence>
<dbReference type="eggNOG" id="KOG0383">
    <property type="taxonomic scope" value="Eukaryota"/>
</dbReference>
<dbReference type="EMBL" id="CM002288">
    <property type="protein sequence ID" value="ESW33138.1"/>
    <property type="molecule type" value="Genomic_DNA"/>
</dbReference>
<dbReference type="InterPro" id="IPR000953">
    <property type="entry name" value="Chromo/chromo_shadow_dom"/>
</dbReference>
<feature type="region of interest" description="Disordered" evidence="7">
    <location>
        <begin position="923"/>
        <end position="955"/>
    </location>
</feature>
<dbReference type="GO" id="GO:0140658">
    <property type="term" value="F:ATP-dependent chromatin remodeler activity"/>
    <property type="evidence" value="ECO:0007669"/>
    <property type="project" value="TreeGrafter"/>
</dbReference>
<feature type="compositionally biased region" description="Basic residues" evidence="7">
    <location>
        <begin position="73"/>
        <end position="83"/>
    </location>
</feature>
<dbReference type="SMART" id="SM01147">
    <property type="entry name" value="DUF1087"/>
    <property type="match status" value="1"/>
</dbReference>
<keyword evidence="2" id="KW-0677">Repeat</keyword>
<dbReference type="InterPro" id="IPR038718">
    <property type="entry name" value="SNF2-like_sf"/>
</dbReference>
<feature type="region of interest" description="Disordered" evidence="7">
    <location>
        <begin position="18"/>
        <end position="94"/>
    </location>
</feature>
<dbReference type="Gramene" id="ESW33138">
    <property type="protein sequence ID" value="ESW33138"/>
    <property type="gene ID" value="PHAVU_001G046100g"/>
</dbReference>
<organism evidence="11 12">
    <name type="scientific">Phaseolus vulgaris</name>
    <name type="common">Kidney bean</name>
    <name type="synonym">French bean</name>
    <dbReference type="NCBI Taxonomy" id="3885"/>
    <lineage>
        <taxon>Eukaryota</taxon>
        <taxon>Viridiplantae</taxon>
        <taxon>Streptophyta</taxon>
        <taxon>Embryophyta</taxon>
        <taxon>Tracheophyta</taxon>
        <taxon>Spermatophyta</taxon>
        <taxon>Magnoliopsida</taxon>
        <taxon>eudicotyledons</taxon>
        <taxon>Gunneridae</taxon>
        <taxon>Pentapetalae</taxon>
        <taxon>rosids</taxon>
        <taxon>fabids</taxon>
        <taxon>Fabales</taxon>
        <taxon>Fabaceae</taxon>
        <taxon>Papilionoideae</taxon>
        <taxon>50 kb inversion clade</taxon>
        <taxon>NPAAA clade</taxon>
        <taxon>indigoferoid/millettioid clade</taxon>
        <taxon>Phaseoleae</taxon>
        <taxon>Phaseolus</taxon>
    </lineage>
</organism>
<dbReference type="InterPro" id="IPR009462">
    <property type="entry name" value="CHD_II_SANT-like"/>
</dbReference>
<feature type="domain" description="Chromo" evidence="8">
    <location>
        <begin position="189"/>
        <end position="251"/>
    </location>
</feature>
<dbReference type="InterPro" id="IPR016197">
    <property type="entry name" value="Chromo-like_dom_sf"/>
</dbReference>
<proteinExistence type="predicted"/>
<dbReference type="Gene3D" id="3.40.50.10810">
    <property type="entry name" value="Tandem AAA-ATPase domain"/>
    <property type="match status" value="1"/>
</dbReference>
<dbReference type="Gene3D" id="2.40.50.40">
    <property type="match status" value="2"/>
</dbReference>
<dbReference type="InterPro" id="IPR009463">
    <property type="entry name" value="DUF1087"/>
</dbReference>
<dbReference type="GO" id="GO:0003677">
    <property type="term" value="F:DNA binding"/>
    <property type="evidence" value="ECO:0007669"/>
    <property type="project" value="InterPro"/>
</dbReference>
<evidence type="ECO:0008006" key="13">
    <source>
        <dbReference type="Google" id="ProtNLM"/>
    </source>
</evidence>
<dbReference type="GO" id="GO:0042393">
    <property type="term" value="F:histone binding"/>
    <property type="evidence" value="ECO:0007669"/>
    <property type="project" value="TreeGrafter"/>
</dbReference>
<dbReference type="CDD" id="cd18659">
    <property type="entry name" value="CD2_tandem"/>
    <property type="match status" value="1"/>
</dbReference>
<comment type="subcellular location">
    <subcellularLocation>
        <location evidence="1">Nucleus</location>
    </subcellularLocation>
</comment>
<dbReference type="STRING" id="3885.V7CUU2"/>
<keyword evidence="3" id="KW-0547">Nucleotide-binding</keyword>
<dbReference type="PROSITE" id="PS51192">
    <property type="entry name" value="HELICASE_ATP_BIND_1"/>
    <property type="match status" value="1"/>
</dbReference>
<dbReference type="PANTHER" id="PTHR45623">
    <property type="entry name" value="CHROMODOMAIN-HELICASE-DNA-BINDING PROTEIN 3-RELATED-RELATED"/>
    <property type="match status" value="1"/>
</dbReference>
<evidence type="ECO:0000259" key="10">
    <source>
        <dbReference type="PROSITE" id="PS51194"/>
    </source>
</evidence>
<reference evidence="12" key="1">
    <citation type="journal article" date="2014" name="Nat. Genet.">
        <title>A reference genome for common bean and genome-wide analysis of dual domestications.</title>
        <authorList>
            <person name="Schmutz J."/>
            <person name="McClean P.E."/>
            <person name="Mamidi S."/>
            <person name="Wu G.A."/>
            <person name="Cannon S.B."/>
            <person name="Grimwood J."/>
            <person name="Jenkins J."/>
            <person name="Shu S."/>
            <person name="Song Q."/>
            <person name="Chavarro C."/>
            <person name="Torres-Torres M."/>
            <person name="Geffroy V."/>
            <person name="Moghaddam S.M."/>
            <person name="Gao D."/>
            <person name="Abernathy B."/>
            <person name="Barry K."/>
            <person name="Blair M."/>
            <person name="Brick M.A."/>
            <person name="Chovatia M."/>
            <person name="Gepts P."/>
            <person name="Goodstein D.M."/>
            <person name="Gonzales M."/>
            <person name="Hellsten U."/>
            <person name="Hyten D.L."/>
            <person name="Jia G."/>
            <person name="Kelly J.D."/>
            <person name="Kudrna D."/>
            <person name="Lee R."/>
            <person name="Richard M.M."/>
            <person name="Miklas P.N."/>
            <person name="Osorno J.M."/>
            <person name="Rodrigues J."/>
            <person name="Thareau V."/>
            <person name="Urrea C.A."/>
            <person name="Wang M."/>
            <person name="Yu Y."/>
            <person name="Zhang M."/>
            <person name="Wing R.A."/>
            <person name="Cregan P.B."/>
            <person name="Rokhsar D.S."/>
            <person name="Jackson S.A."/>
        </authorList>
    </citation>
    <scope>NUCLEOTIDE SEQUENCE [LARGE SCALE GENOMIC DNA]</scope>
    <source>
        <strain evidence="12">cv. G19833</strain>
    </source>
</reference>
<dbReference type="CDD" id="cd18660">
    <property type="entry name" value="CD1_tandem"/>
    <property type="match status" value="1"/>
</dbReference>
<keyword evidence="12" id="KW-1185">Reference proteome</keyword>
<dbReference type="GO" id="GO:0016887">
    <property type="term" value="F:ATP hydrolysis activity"/>
    <property type="evidence" value="ECO:0007669"/>
    <property type="project" value="TreeGrafter"/>
</dbReference>
<dbReference type="Pfam" id="PF06461">
    <property type="entry name" value="CHDII_SANT-like"/>
    <property type="match status" value="1"/>
</dbReference>
<dbReference type="GO" id="GO:0000785">
    <property type="term" value="C:chromatin"/>
    <property type="evidence" value="ECO:0007669"/>
    <property type="project" value="TreeGrafter"/>
</dbReference>
<dbReference type="PROSITE" id="PS50013">
    <property type="entry name" value="CHROMO_2"/>
    <property type="match status" value="2"/>
</dbReference>
<feature type="domain" description="Helicase C-terminal" evidence="10">
    <location>
        <begin position="608"/>
        <end position="767"/>
    </location>
</feature>
<dbReference type="GO" id="GO:0003682">
    <property type="term" value="F:chromatin binding"/>
    <property type="evidence" value="ECO:0007669"/>
    <property type="project" value="TreeGrafter"/>
</dbReference>
<feature type="domain" description="Chromo" evidence="8">
    <location>
        <begin position="96"/>
        <end position="179"/>
    </location>
</feature>
<dbReference type="PANTHER" id="PTHR45623:SF17">
    <property type="entry name" value="CHROMODOMAIN-HELICASE-DNA-BINDING PROTEIN 3-RELATED"/>
    <property type="match status" value="1"/>
</dbReference>
<dbReference type="SMART" id="SM00487">
    <property type="entry name" value="DEXDc"/>
    <property type="match status" value="1"/>
</dbReference>
<evidence type="ECO:0000313" key="12">
    <source>
        <dbReference type="Proteomes" id="UP000000226"/>
    </source>
</evidence>
<evidence type="ECO:0000313" key="11">
    <source>
        <dbReference type="EMBL" id="ESW33138.1"/>
    </source>
</evidence>
<dbReference type="InterPro" id="IPR014001">
    <property type="entry name" value="Helicase_ATP-bd"/>
</dbReference>
<dbReference type="InterPro" id="IPR001650">
    <property type="entry name" value="Helicase_C-like"/>
</dbReference>
<dbReference type="SMART" id="SM00490">
    <property type="entry name" value="HELICc"/>
    <property type="match status" value="1"/>
</dbReference>
<dbReference type="GO" id="GO:0005634">
    <property type="term" value="C:nucleus"/>
    <property type="evidence" value="ECO:0007669"/>
    <property type="project" value="UniProtKB-SubCell"/>
</dbReference>
<dbReference type="Pfam" id="PF00176">
    <property type="entry name" value="SNF2-rel_dom"/>
    <property type="match status" value="1"/>
</dbReference>
<dbReference type="CDD" id="cd18793">
    <property type="entry name" value="SF2_C_SNF"/>
    <property type="match status" value="1"/>
</dbReference>
<gene>
    <name evidence="11" type="ORF">PHAVU_001G046100g</name>
</gene>
<evidence type="ECO:0000256" key="3">
    <source>
        <dbReference type="ARBA" id="ARBA00022741"/>
    </source>
</evidence>
<dbReference type="SMART" id="SM01146">
    <property type="entry name" value="DUF1086"/>
    <property type="match status" value="1"/>
</dbReference>
<keyword evidence="4" id="KW-0378">Hydrolase</keyword>
<dbReference type="InterPro" id="IPR023780">
    <property type="entry name" value="Chromo_domain"/>
</dbReference>
<dbReference type="Gene3D" id="1.10.10.60">
    <property type="entry name" value="Homeodomain-like"/>
    <property type="match status" value="1"/>
</dbReference>